<protein>
    <recommendedName>
        <fullName evidence="4">Leucine rich repeat variant</fullName>
    </recommendedName>
</protein>
<gene>
    <name evidence="2" type="ORF">V2S66_33390</name>
</gene>
<evidence type="ECO:0000256" key="1">
    <source>
        <dbReference type="SAM" id="MobiDB-lite"/>
    </source>
</evidence>
<reference evidence="2 3" key="1">
    <citation type="submission" date="2023-12" db="EMBL/GenBank/DDBJ databases">
        <title>Streptomyces sp. V4-01.</title>
        <authorList>
            <person name="Somphong A."/>
            <person name="Phongsopitanun W."/>
        </authorList>
    </citation>
    <scope>NUCLEOTIDE SEQUENCE [LARGE SCALE GENOMIC DNA]</scope>
    <source>
        <strain evidence="2 3">V4-01</strain>
    </source>
</reference>
<accession>A0ABU7PLX7</accession>
<evidence type="ECO:0008006" key="4">
    <source>
        <dbReference type="Google" id="ProtNLM"/>
    </source>
</evidence>
<proteinExistence type="predicted"/>
<dbReference type="RefSeq" id="WP_330800707.1">
    <property type="nucleotide sequence ID" value="NZ_JAZEWV010000055.1"/>
</dbReference>
<organism evidence="2 3">
    <name type="scientific">Actinacidiphila polyblastidii</name>
    <dbReference type="NCBI Taxonomy" id="3110430"/>
    <lineage>
        <taxon>Bacteria</taxon>
        <taxon>Bacillati</taxon>
        <taxon>Actinomycetota</taxon>
        <taxon>Actinomycetes</taxon>
        <taxon>Kitasatosporales</taxon>
        <taxon>Streptomycetaceae</taxon>
        <taxon>Actinacidiphila</taxon>
    </lineage>
</organism>
<dbReference type="PROSITE" id="PS51318">
    <property type="entry name" value="TAT"/>
    <property type="match status" value="1"/>
</dbReference>
<evidence type="ECO:0000313" key="2">
    <source>
        <dbReference type="EMBL" id="MEE4546848.1"/>
    </source>
</evidence>
<dbReference type="Proteomes" id="UP001344658">
    <property type="component" value="Unassembled WGS sequence"/>
</dbReference>
<dbReference type="InterPro" id="IPR006311">
    <property type="entry name" value="TAT_signal"/>
</dbReference>
<dbReference type="EMBL" id="JAZEWV010000055">
    <property type="protein sequence ID" value="MEE4546848.1"/>
    <property type="molecule type" value="Genomic_DNA"/>
</dbReference>
<feature type="region of interest" description="Disordered" evidence="1">
    <location>
        <begin position="37"/>
        <end position="57"/>
    </location>
</feature>
<name>A0ABU7PLX7_9ACTN</name>
<comment type="caution">
    <text evidence="2">The sequence shown here is derived from an EMBL/GenBank/DDBJ whole genome shotgun (WGS) entry which is preliminary data.</text>
</comment>
<sequence length="293" mass="29829">MQDIRRAALRNPAAPAAAAAFAGSRPVLLHRALAPAATCPRRSTARSPRTAPPGVRADLAANPAIGEELMRATADDPTPEVRRGLAANPRAPLDVLASRAGTAGAGATLPPRIAAASPAEVEASACSPIPAVRMLAAGRRDLPHTVRDRLADDPDAKVVKAVAGLSDTPLRAGVERHGVHVLAAVAADPDAAPALLEDLARHGRPVRKDFRVIAQHGDATATALLVCLEHPGARRWAAGHPALAPPVAAGLVADPDGQAAEAAAANPALPPAAVADLLSGRGGQRPPVRRESR</sequence>
<keyword evidence="3" id="KW-1185">Reference proteome</keyword>
<evidence type="ECO:0000313" key="3">
    <source>
        <dbReference type="Proteomes" id="UP001344658"/>
    </source>
</evidence>